<evidence type="ECO:0000256" key="6">
    <source>
        <dbReference type="ARBA" id="ARBA00022840"/>
    </source>
</evidence>
<keyword evidence="7" id="KW-1278">Translocase</keyword>
<keyword evidence="10" id="KW-0762">Sugar transport</keyword>
<dbReference type="GO" id="GO:0016887">
    <property type="term" value="F:ATP hydrolysis activity"/>
    <property type="evidence" value="ECO:0007669"/>
    <property type="project" value="InterPro"/>
</dbReference>
<gene>
    <name evidence="10" type="ORF">FHS18_006249</name>
</gene>
<evidence type="ECO:0000256" key="5">
    <source>
        <dbReference type="ARBA" id="ARBA00022741"/>
    </source>
</evidence>
<dbReference type="Proteomes" id="UP000570361">
    <property type="component" value="Unassembled WGS sequence"/>
</dbReference>
<dbReference type="PANTHER" id="PTHR43790:SF4">
    <property type="entry name" value="GUANOSINE IMPORT ATP-BINDING PROTEIN NUPO"/>
    <property type="match status" value="1"/>
</dbReference>
<evidence type="ECO:0000259" key="9">
    <source>
        <dbReference type="PROSITE" id="PS50893"/>
    </source>
</evidence>
<reference evidence="10 11" key="1">
    <citation type="submission" date="2020-08" db="EMBL/GenBank/DDBJ databases">
        <title>Genomic Encyclopedia of Type Strains, Phase III (KMG-III): the genomes of soil and plant-associated and newly described type strains.</title>
        <authorList>
            <person name="Whitman W."/>
        </authorList>
    </citation>
    <scope>NUCLEOTIDE SEQUENCE [LARGE SCALE GENOMIC DNA]</scope>
    <source>
        <strain evidence="10 11">CECT 5862</strain>
    </source>
</reference>
<evidence type="ECO:0000256" key="4">
    <source>
        <dbReference type="ARBA" id="ARBA00022737"/>
    </source>
</evidence>
<dbReference type="InterPro" id="IPR003439">
    <property type="entry name" value="ABC_transporter-like_ATP-bd"/>
</dbReference>
<evidence type="ECO:0000256" key="3">
    <source>
        <dbReference type="ARBA" id="ARBA00022475"/>
    </source>
</evidence>
<organism evidence="10 11">
    <name type="scientific">Paenibacillus phyllosphaerae</name>
    <dbReference type="NCBI Taxonomy" id="274593"/>
    <lineage>
        <taxon>Bacteria</taxon>
        <taxon>Bacillati</taxon>
        <taxon>Bacillota</taxon>
        <taxon>Bacilli</taxon>
        <taxon>Bacillales</taxon>
        <taxon>Paenibacillaceae</taxon>
        <taxon>Paenibacillus</taxon>
    </lineage>
</organism>
<evidence type="ECO:0000256" key="1">
    <source>
        <dbReference type="ARBA" id="ARBA00004202"/>
    </source>
</evidence>
<name>A0A7W5FRA3_9BACL</name>
<keyword evidence="8" id="KW-0472">Membrane</keyword>
<feature type="domain" description="ABC transporter" evidence="9">
    <location>
        <begin position="8"/>
        <end position="243"/>
    </location>
</feature>
<protein>
    <submittedName>
        <fullName evidence="10">Simple sugar transport system ATP-binding protein</fullName>
    </submittedName>
</protein>
<dbReference type="CDD" id="cd03216">
    <property type="entry name" value="ABC_Carb_Monos_I"/>
    <property type="match status" value="1"/>
</dbReference>
<dbReference type="GO" id="GO:0005524">
    <property type="term" value="F:ATP binding"/>
    <property type="evidence" value="ECO:0007669"/>
    <property type="project" value="UniProtKB-KW"/>
</dbReference>
<dbReference type="EMBL" id="JACHXK010000026">
    <property type="protein sequence ID" value="MBB3114133.1"/>
    <property type="molecule type" value="Genomic_DNA"/>
</dbReference>
<dbReference type="PANTHER" id="PTHR43790">
    <property type="entry name" value="CARBOHYDRATE TRANSPORT ATP-BINDING PROTEIN MG119-RELATED"/>
    <property type="match status" value="1"/>
</dbReference>
<dbReference type="SUPFAM" id="SSF52540">
    <property type="entry name" value="P-loop containing nucleoside triphosphate hydrolases"/>
    <property type="match status" value="2"/>
</dbReference>
<proteinExistence type="predicted"/>
<dbReference type="RefSeq" id="WP_183604181.1">
    <property type="nucleotide sequence ID" value="NZ_JACHXK010000026.1"/>
</dbReference>
<evidence type="ECO:0000256" key="8">
    <source>
        <dbReference type="ARBA" id="ARBA00023136"/>
    </source>
</evidence>
<dbReference type="GO" id="GO:0005886">
    <property type="term" value="C:plasma membrane"/>
    <property type="evidence" value="ECO:0007669"/>
    <property type="project" value="UniProtKB-SubCell"/>
</dbReference>
<sequence length="507" mass="55837">MVQTATAVELIGITKRFPGIVANDSISFKLRKGEIHALLGENGAGKSTLMNILFGLYQPDEGEIHINGVPTVIDGPSKAIELGIGMVHQHFKLVQPFTVAENIVLGSEPVKGVKIDMRLANEKVAKLSEQYGLQVDPKMRIENITVGMQQRVEILKTLYRGADILIFDEPTAVLTVQEIEELLEILRSLAAEGKSIIIITHKLKEVMALSNSVTVIRRGKVVGTVETSATNERELAELMVGRSVSLQTEKKKRTVGKVVLSADKLYMKSDKSKAALDSISLNIHAGEILGIAGVDGNGQSELVQAITGMVKLNSGKVTINGQDITNRSPRETGLAGISHIPEDRHKHGLVLDFTLSENMVLNNYFQRPFNNSGFLKYEEMDKLAQKLTTEFDVRSSGIHTHARSLSGGNQQKAIIARELWRDPSLLIAVQPTRGLDIGAIEYVQQRLREARDEGKAILLVSFELDELFELSDRIAVMYEGRIVGEMDPLERDNQRLGMMMAGNNTND</sequence>
<dbReference type="AlphaFoldDB" id="A0A7W5FRA3"/>
<dbReference type="Gene3D" id="3.40.50.300">
    <property type="entry name" value="P-loop containing nucleotide triphosphate hydrolases"/>
    <property type="match status" value="2"/>
</dbReference>
<dbReference type="InterPro" id="IPR003593">
    <property type="entry name" value="AAA+_ATPase"/>
</dbReference>
<keyword evidence="5" id="KW-0547">Nucleotide-binding</keyword>
<evidence type="ECO:0000313" key="10">
    <source>
        <dbReference type="EMBL" id="MBB3114133.1"/>
    </source>
</evidence>
<keyword evidence="4" id="KW-0677">Repeat</keyword>
<keyword evidence="6 10" id="KW-0067">ATP-binding</keyword>
<keyword evidence="3" id="KW-1003">Cell membrane</keyword>
<feature type="domain" description="ABC transporter" evidence="9">
    <location>
        <begin position="260"/>
        <end position="504"/>
    </location>
</feature>
<dbReference type="SMART" id="SM00382">
    <property type="entry name" value="AAA"/>
    <property type="match status" value="1"/>
</dbReference>
<comment type="subcellular location">
    <subcellularLocation>
        <location evidence="1">Cell membrane</location>
        <topology evidence="1">Peripheral membrane protein</topology>
    </subcellularLocation>
</comment>
<evidence type="ECO:0000313" key="11">
    <source>
        <dbReference type="Proteomes" id="UP000570361"/>
    </source>
</evidence>
<evidence type="ECO:0000256" key="7">
    <source>
        <dbReference type="ARBA" id="ARBA00022967"/>
    </source>
</evidence>
<dbReference type="FunFam" id="3.40.50.300:FF:000127">
    <property type="entry name" value="Ribose import ATP-binding protein RbsA"/>
    <property type="match status" value="1"/>
</dbReference>
<dbReference type="PROSITE" id="PS00211">
    <property type="entry name" value="ABC_TRANSPORTER_1"/>
    <property type="match status" value="1"/>
</dbReference>
<dbReference type="CDD" id="cd03215">
    <property type="entry name" value="ABC_Carb_Monos_II"/>
    <property type="match status" value="1"/>
</dbReference>
<comment type="caution">
    <text evidence="10">The sequence shown here is derived from an EMBL/GenBank/DDBJ whole genome shotgun (WGS) entry which is preliminary data.</text>
</comment>
<accession>A0A7W5FRA3</accession>
<dbReference type="InterPro" id="IPR017871">
    <property type="entry name" value="ABC_transporter-like_CS"/>
</dbReference>
<evidence type="ECO:0000256" key="2">
    <source>
        <dbReference type="ARBA" id="ARBA00022448"/>
    </source>
</evidence>
<dbReference type="PROSITE" id="PS50893">
    <property type="entry name" value="ABC_TRANSPORTER_2"/>
    <property type="match status" value="2"/>
</dbReference>
<dbReference type="Pfam" id="PF00005">
    <property type="entry name" value="ABC_tran"/>
    <property type="match status" value="2"/>
</dbReference>
<dbReference type="InterPro" id="IPR027417">
    <property type="entry name" value="P-loop_NTPase"/>
</dbReference>
<keyword evidence="2" id="KW-0813">Transport</keyword>
<dbReference type="InterPro" id="IPR050107">
    <property type="entry name" value="ABC_carbohydrate_import_ATPase"/>
</dbReference>
<keyword evidence="11" id="KW-1185">Reference proteome</keyword>